<dbReference type="EMBL" id="JAVHJO010000006">
    <property type="protein sequence ID" value="KAK6539335.1"/>
    <property type="molecule type" value="Genomic_DNA"/>
</dbReference>
<dbReference type="InterPro" id="IPR001870">
    <property type="entry name" value="B30.2/SPRY"/>
</dbReference>
<feature type="compositionally biased region" description="Acidic residues" evidence="3">
    <location>
        <begin position="1893"/>
        <end position="1913"/>
    </location>
</feature>
<evidence type="ECO:0000256" key="3">
    <source>
        <dbReference type="SAM" id="MobiDB-lite"/>
    </source>
</evidence>
<keyword evidence="2" id="KW-0040">ANK repeat</keyword>
<feature type="region of interest" description="Disordered" evidence="3">
    <location>
        <begin position="1889"/>
        <end position="1928"/>
    </location>
</feature>
<reference evidence="5 6" key="1">
    <citation type="submission" date="2019-10" db="EMBL/GenBank/DDBJ databases">
        <authorList>
            <person name="Palmer J.M."/>
        </authorList>
    </citation>
    <scope>NUCLEOTIDE SEQUENCE [LARGE SCALE GENOMIC DNA]</scope>
    <source>
        <strain evidence="5 6">TWF694</strain>
    </source>
</reference>
<dbReference type="PROSITE" id="PS50088">
    <property type="entry name" value="ANK_REPEAT"/>
    <property type="match status" value="1"/>
</dbReference>
<organism evidence="5 6">
    <name type="scientific">Orbilia ellipsospora</name>
    <dbReference type="NCBI Taxonomy" id="2528407"/>
    <lineage>
        <taxon>Eukaryota</taxon>
        <taxon>Fungi</taxon>
        <taxon>Dikarya</taxon>
        <taxon>Ascomycota</taxon>
        <taxon>Pezizomycotina</taxon>
        <taxon>Orbiliomycetes</taxon>
        <taxon>Orbiliales</taxon>
        <taxon>Orbiliaceae</taxon>
        <taxon>Orbilia</taxon>
    </lineage>
</organism>
<dbReference type="Gene3D" id="1.25.40.20">
    <property type="entry name" value="Ankyrin repeat-containing domain"/>
    <property type="match status" value="2"/>
</dbReference>
<evidence type="ECO:0000256" key="1">
    <source>
        <dbReference type="ARBA" id="ARBA00022737"/>
    </source>
</evidence>
<keyword evidence="1" id="KW-0677">Repeat</keyword>
<dbReference type="InterPro" id="IPR056884">
    <property type="entry name" value="NPHP3-like_N"/>
</dbReference>
<accession>A0AAV9XB65</accession>
<keyword evidence="6" id="KW-1185">Reference proteome</keyword>
<dbReference type="Pfam" id="PF24883">
    <property type="entry name" value="NPHP3_N"/>
    <property type="match status" value="1"/>
</dbReference>
<dbReference type="CDD" id="cd12885">
    <property type="entry name" value="SPRY_RanBP_like"/>
    <property type="match status" value="1"/>
</dbReference>
<protein>
    <recommendedName>
        <fullName evidence="4">B30.2/SPRY domain-containing protein</fullName>
    </recommendedName>
</protein>
<evidence type="ECO:0000259" key="4">
    <source>
        <dbReference type="PROSITE" id="PS50188"/>
    </source>
</evidence>
<dbReference type="InterPro" id="IPR002110">
    <property type="entry name" value="Ankyrin_rpt"/>
</dbReference>
<comment type="caution">
    <text evidence="5">The sequence shown here is derived from an EMBL/GenBank/DDBJ whole genome shotgun (WGS) entry which is preliminary data.</text>
</comment>
<feature type="repeat" description="ANK" evidence="2">
    <location>
        <begin position="1340"/>
        <end position="1372"/>
    </location>
</feature>
<dbReference type="InterPro" id="IPR044736">
    <property type="entry name" value="Gid1/RanBPM/SPLA_SPRY"/>
</dbReference>
<evidence type="ECO:0000313" key="6">
    <source>
        <dbReference type="Proteomes" id="UP001365542"/>
    </source>
</evidence>
<feature type="domain" description="B30.2/SPRY" evidence="4">
    <location>
        <begin position="1649"/>
        <end position="1852"/>
    </location>
</feature>
<dbReference type="PANTHER" id="PTHR10039">
    <property type="entry name" value="AMELOGENIN"/>
    <property type="match status" value="1"/>
</dbReference>
<gene>
    <name evidence="5" type="ORF">TWF694_009568</name>
</gene>
<sequence>MKPPPPRKTLTKCFDEACDRFREEIAKPIIKKDPKRSYAVEEFLSGTKMDTLLDACRKLNDTSEEKINNAARLLTTLDQLKTVGDVFMGFAPESVSIVWFGISSLIAIGSAKVQTRLLICGTCDSITNIVADCIRWEARMAKIEETASEINIWESDIPDLVFAILDFLWNARPHLDSSRIKRIGNTMKDLFTKEMDDKASSLVGKYEAMVKVVQSHFEDSVLHESLKTGQKIDQIARDIKQYASISSDLMDAVQRHALLYELDHHLEKLNYPESYKLHFSSLNDRLNKIIRDRKGRLPVSWLYKEEEAYQDWKKPSSKTKFLVLRAPRGHGKSVAMTSARREIVGDIPKGSHADFAHREHEPALLCHFFYKKGEQDIQSARAGLEAILYQLLHSRQLRQATKALVAALEALDPTFGESDAKRNATDFLDNLEALCATIRKVADAIPIRVYLMIDALDECVDRGSQMLTQHLRGIAQEGSDNIRIIISARDSFDIVSELVDETDKPDIVPIGEEQQEKETVLPEGVQIIEITPQKNAADLEEFISHDVGEVLQRRINKERLGHLFDLELTRIVKIMHEKAKGDFTLARMIIGTLQQPSKDSLDKKIQRLPAAIGEIYMQSIESLTPDEQELIVNALKWVVWSVAALTVVEVSDHYRDIFSQSDSVELLEENSTTAEGSYAAEVTKIIEDNPYEDPEVKDIIYHLENAGRDFFRLDRNTGLVGVDISIREWVQDSDPATKSTTQESRGFNKYRDPKGNTVFKFTLTSSFVRYGDSLSELFSKKDAHMSIAINILRALNNQTFQKLHMPWIPDWFIYCESHIPFDGEAEYDAHKRACTALGYESAFPSYLTDDLDVLRLRKRARQRYEVLHWHEHVRILQAWWTEGSLNDTWWTELLTQLSIFMRPENWYRWNIQRELKNEQELHQVDKLAFRFFDEPIHVAAELGLHLLIDLLVQPASPSIQNNLESYPQRESDIRDFKVSRLRSTLRAQDAYYKHYTWSQCQDIDQGWQYMGLFTKNTSSVFRNLSVQEAIALFNTLGKDSTDPYQLYSGSALFPLIEAMEHSLRIAWLASKTLEIPNPETNPTEDTPEDEDEYKPYNSIDHEPLAVQLPMLYDSFARREEDPLDLEKDVTAFLEQNGRDKSIIDEKLRDMIVSSSPSCLKPWEGSICDKPNPTRALPLYLAARHPVTVNTLLKHKADVNAPQKVLKVGDEPAAGSALLAIILDVLETEGKSDKNFHLLLSSAKALIAAGARLDVKTSNDTSIIHLAAQIRDLKFFKLLVVSWEWDVHAVDTLEMNPLHYLFKDPPPKDAEGIQEILDICQVIMKMRRIDGGDLVNAEDKRSQMPLSGAVKGGFREGVELLISLGADIHDMNDESQNYFHILAGSTGTEETEVALAGIFFNAGLDCTVPASEGATPLSIALEREVPKHKLLEFFLQKYEQLSKDLPEDEKKRIFLHRNNDYSNMLHLFTRGFGTFEEDDMLTEFFPRVVSLISSCTNIKEFISEMDYLGETPLDLAIRYRRQRILDQILDLDPETWNRNIVGYSALDAICEQIAKESVQVAKGTIFYEPRLAVSKSMFPKVLGKTEPFTLSHFETPLFDRDVGDPLFKELNLMDVVKTYDTPFVDPHGWTLFDLLSIYGSNSHRGRLASFCTQKSFSPQNSFARPSGIGCVWKISRVLENVYLPDEENEAVRDKIIWKPHTSSYSTAHIVADNPIPPVSKTFYFEVKTITTEEEPYAGFVSIGIQSMHNSSNRHGDDRSMIMFRSDQLTVDGDYESNFNTNPNFDYDFNAPRPDIKVDSYGCGMNYLENKIFFTINGKIVPSAVITKPKRYFPFIYTAKHFDDYKFNFGDEPFMFKLANEPDWQWDGVFEDKDILNAEIYHQPVTWENYNFGGDGDEENDEGDENEGGGADGDDAGNAKEGDDWVDQDV</sequence>
<dbReference type="Proteomes" id="UP001365542">
    <property type="component" value="Unassembled WGS sequence"/>
</dbReference>
<dbReference type="SUPFAM" id="SSF48403">
    <property type="entry name" value="Ankyrin repeat"/>
    <property type="match status" value="1"/>
</dbReference>
<dbReference type="PANTHER" id="PTHR10039:SF17">
    <property type="entry name" value="FUNGAL STAND N-TERMINAL GOODBYE DOMAIN-CONTAINING PROTEIN-RELATED"/>
    <property type="match status" value="1"/>
</dbReference>
<dbReference type="SMART" id="SM00248">
    <property type="entry name" value="ANK"/>
    <property type="match status" value="6"/>
</dbReference>
<evidence type="ECO:0000256" key="2">
    <source>
        <dbReference type="PROSITE-ProRule" id="PRU00023"/>
    </source>
</evidence>
<evidence type="ECO:0000313" key="5">
    <source>
        <dbReference type="EMBL" id="KAK6539335.1"/>
    </source>
</evidence>
<dbReference type="Gene3D" id="2.60.120.920">
    <property type="match status" value="1"/>
</dbReference>
<dbReference type="InterPro" id="IPR036770">
    <property type="entry name" value="Ankyrin_rpt-contain_sf"/>
</dbReference>
<name>A0AAV9XB65_9PEZI</name>
<dbReference type="PROSITE" id="PS50188">
    <property type="entry name" value="B302_SPRY"/>
    <property type="match status" value="1"/>
</dbReference>
<dbReference type="InterPro" id="IPR043136">
    <property type="entry name" value="B30.2/SPRY_sf"/>
</dbReference>
<proteinExistence type="predicted"/>